<accession>F0XBQ6</accession>
<proteinExistence type="predicted"/>
<dbReference type="InParanoid" id="F0XBQ6"/>
<dbReference type="RefSeq" id="XP_014174374.1">
    <property type="nucleotide sequence ID" value="XM_014318899.1"/>
</dbReference>
<dbReference type="HOGENOM" id="CLU_1835374_0_0_1"/>
<dbReference type="GeneID" id="25978445"/>
<dbReference type="EMBL" id="GL629756">
    <property type="protein sequence ID" value="EFX04892.1"/>
    <property type="molecule type" value="Genomic_DNA"/>
</dbReference>
<protein>
    <submittedName>
        <fullName evidence="1">Uncharacterized protein</fullName>
    </submittedName>
</protein>
<evidence type="ECO:0000313" key="2">
    <source>
        <dbReference type="Proteomes" id="UP000007796"/>
    </source>
</evidence>
<evidence type="ECO:0000313" key="1">
    <source>
        <dbReference type="EMBL" id="EFX04892.1"/>
    </source>
</evidence>
<gene>
    <name evidence="1" type="ORF">CMQ_5154</name>
</gene>
<sequence length="140" mass="15497">MHNIDTGLITQPQDPYPRLRFTLALLRLAGRVPTGRDFQTGDFVAPAESLEEDPRLSLPNLETWPLCEKGRLRSMRLLIEALDLVSFYPAGETVLTVRVLVRDLSVTTSTGAARGEERENGDTMAAVGLCLSPKPYEGRE</sequence>
<keyword evidence="2" id="KW-1185">Reference proteome</keyword>
<dbReference type="AlphaFoldDB" id="F0XBQ6"/>
<reference evidence="1 2" key="1">
    <citation type="journal article" date="2011" name="Proc. Natl. Acad. Sci. U.S.A.">
        <title>Genome and transcriptome analyses of the mountain pine beetle-fungal symbiont Grosmannia clavigera, a lodgepole pine pathogen.</title>
        <authorList>
            <person name="DiGuistini S."/>
            <person name="Wang Y."/>
            <person name="Liao N.Y."/>
            <person name="Taylor G."/>
            <person name="Tanguay P."/>
            <person name="Feau N."/>
            <person name="Henrissat B."/>
            <person name="Chan S.K."/>
            <person name="Hesse-Orce U."/>
            <person name="Alamouti S.M."/>
            <person name="Tsui C.K.M."/>
            <person name="Docking R.T."/>
            <person name="Levasseur A."/>
            <person name="Haridas S."/>
            <person name="Robertson G."/>
            <person name="Birol I."/>
            <person name="Holt R.A."/>
            <person name="Marra M.A."/>
            <person name="Hamelin R.C."/>
            <person name="Hirst M."/>
            <person name="Jones S.J.M."/>
            <person name="Bohlmann J."/>
            <person name="Breuil C."/>
        </authorList>
    </citation>
    <scope>NUCLEOTIDE SEQUENCE [LARGE SCALE GENOMIC DNA]</scope>
    <source>
        <strain evidence="2">kw1407 / UAMH 11150</strain>
    </source>
</reference>
<organism evidence="2">
    <name type="scientific">Grosmannia clavigera (strain kw1407 / UAMH 11150)</name>
    <name type="common">Blue stain fungus</name>
    <name type="synonym">Graphiocladiella clavigera</name>
    <dbReference type="NCBI Taxonomy" id="655863"/>
    <lineage>
        <taxon>Eukaryota</taxon>
        <taxon>Fungi</taxon>
        <taxon>Dikarya</taxon>
        <taxon>Ascomycota</taxon>
        <taxon>Pezizomycotina</taxon>
        <taxon>Sordariomycetes</taxon>
        <taxon>Sordariomycetidae</taxon>
        <taxon>Ophiostomatales</taxon>
        <taxon>Ophiostomataceae</taxon>
        <taxon>Leptographium</taxon>
    </lineage>
</organism>
<dbReference type="Proteomes" id="UP000007796">
    <property type="component" value="Unassembled WGS sequence"/>
</dbReference>
<name>F0XBQ6_GROCL</name>